<evidence type="ECO:0000256" key="5">
    <source>
        <dbReference type="SAM" id="Phobius"/>
    </source>
</evidence>
<evidence type="ECO:0000259" key="6">
    <source>
        <dbReference type="Pfam" id="PF05154"/>
    </source>
</evidence>
<evidence type="ECO:0000256" key="3">
    <source>
        <dbReference type="ARBA" id="ARBA00022989"/>
    </source>
</evidence>
<keyword evidence="4 5" id="KW-0472">Membrane</keyword>
<reference evidence="7 8" key="1">
    <citation type="submission" date="2020-08" db="EMBL/GenBank/DDBJ databases">
        <title>Bridging the membrane lipid divide: bacteria of the FCB group superphylum have the potential to synthesize archaeal ether lipids.</title>
        <authorList>
            <person name="Villanueva L."/>
            <person name="Von Meijenfeldt F.A.B."/>
            <person name="Westbye A.B."/>
            <person name="Yadav S."/>
            <person name="Hopmans E.C."/>
            <person name="Dutilh B.E."/>
            <person name="Sinninghe Damste J.S."/>
        </authorList>
    </citation>
    <scope>NUCLEOTIDE SEQUENCE [LARGE SCALE GENOMIC DNA]</scope>
    <source>
        <strain evidence="7">NIOZ-UU81</strain>
    </source>
</reference>
<protein>
    <submittedName>
        <fullName evidence="7">NINE protein</fullName>
    </submittedName>
</protein>
<comment type="caution">
    <text evidence="7">The sequence shown here is derived from an EMBL/GenBank/DDBJ whole genome shotgun (WGS) entry which is preliminary data.</text>
</comment>
<organism evidence="7 8">
    <name type="scientific">Candidatus Desulfatifera sulfidica</name>
    <dbReference type="NCBI Taxonomy" id="2841691"/>
    <lineage>
        <taxon>Bacteria</taxon>
        <taxon>Pseudomonadati</taxon>
        <taxon>Thermodesulfobacteriota</taxon>
        <taxon>Desulfobulbia</taxon>
        <taxon>Desulfobulbales</taxon>
        <taxon>Desulfobulbaceae</taxon>
        <taxon>Candidatus Desulfatifera</taxon>
    </lineage>
</organism>
<evidence type="ECO:0000256" key="4">
    <source>
        <dbReference type="ARBA" id="ARBA00023136"/>
    </source>
</evidence>
<gene>
    <name evidence="7" type="ORF">H8E79_07005</name>
</gene>
<dbReference type="GO" id="GO:0016020">
    <property type="term" value="C:membrane"/>
    <property type="evidence" value="ECO:0007669"/>
    <property type="project" value="UniProtKB-SubCell"/>
</dbReference>
<dbReference type="Proteomes" id="UP000599024">
    <property type="component" value="Unassembled WGS sequence"/>
</dbReference>
<proteinExistence type="predicted"/>
<accession>A0A8J6TDY0</accession>
<evidence type="ECO:0000256" key="2">
    <source>
        <dbReference type="ARBA" id="ARBA00022692"/>
    </source>
</evidence>
<dbReference type="AlphaFoldDB" id="A0A8J6TDY0"/>
<evidence type="ECO:0000256" key="1">
    <source>
        <dbReference type="ARBA" id="ARBA00004141"/>
    </source>
</evidence>
<dbReference type="EMBL" id="JACNLK010000059">
    <property type="protein sequence ID" value="MBC8208897.1"/>
    <property type="molecule type" value="Genomic_DNA"/>
</dbReference>
<name>A0A8J6TDY0_9BACT</name>
<feature type="domain" description="TM2" evidence="6">
    <location>
        <begin position="48"/>
        <end position="99"/>
    </location>
</feature>
<comment type="subcellular location">
    <subcellularLocation>
        <location evidence="1">Membrane</location>
        <topology evidence="1">Multi-pass membrane protein</topology>
    </subcellularLocation>
</comment>
<feature type="transmembrane region" description="Helical" evidence="5">
    <location>
        <begin position="53"/>
        <end position="72"/>
    </location>
</feature>
<evidence type="ECO:0000313" key="7">
    <source>
        <dbReference type="EMBL" id="MBC8208897.1"/>
    </source>
</evidence>
<dbReference type="InterPro" id="IPR007829">
    <property type="entry name" value="TM2"/>
</dbReference>
<dbReference type="Pfam" id="PF05154">
    <property type="entry name" value="TM2"/>
    <property type="match status" value="1"/>
</dbReference>
<keyword evidence="2 5" id="KW-0812">Transmembrane</keyword>
<keyword evidence="3 5" id="KW-1133">Transmembrane helix</keyword>
<evidence type="ECO:0000313" key="8">
    <source>
        <dbReference type="Proteomes" id="UP000599024"/>
    </source>
</evidence>
<sequence length="116" mass="12704">MEHSRTKAQDEKFCHECGALIKAKAEICPKCGVRQTAPPFSLGASAPNGKSKIAAALFAFFLGGFGAHKFYLGQVGWGVVYLLFCWTFLPAIAALIEFIILLTMSDETFNQKYGHL</sequence>
<feature type="transmembrane region" description="Helical" evidence="5">
    <location>
        <begin position="78"/>
        <end position="102"/>
    </location>
</feature>